<evidence type="ECO:0000313" key="3">
    <source>
        <dbReference type="Proteomes" id="UP000234681"/>
    </source>
</evidence>
<dbReference type="EMBL" id="CH473975">
    <property type="protein sequence ID" value="EDL95751.1"/>
    <property type="molecule type" value="Genomic_DNA"/>
</dbReference>
<feature type="non-terminal residue" evidence="2">
    <location>
        <position position="98"/>
    </location>
</feature>
<organism evidence="2 3">
    <name type="scientific">Rattus norvegicus</name>
    <name type="common">Rat</name>
    <dbReference type="NCBI Taxonomy" id="10116"/>
    <lineage>
        <taxon>Eukaryota</taxon>
        <taxon>Metazoa</taxon>
        <taxon>Chordata</taxon>
        <taxon>Craniata</taxon>
        <taxon>Vertebrata</taxon>
        <taxon>Euteleostomi</taxon>
        <taxon>Mammalia</taxon>
        <taxon>Eutheria</taxon>
        <taxon>Euarchontoglires</taxon>
        <taxon>Glires</taxon>
        <taxon>Rodentia</taxon>
        <taxon>Myomorpha</taxon>
        <taxon>Muroidea</taxon>
        <taxon>Muridae</taxon>
        <taxon>Murinae</taxon>
        <taxon>Rattus</taxon>
    </lineage>
</organism>
<evidence type="ECO:0000256" key="1">
    <source>
        <dbReference type="SAM" id="MobiDB-lite"/>
    </source>
</evidence>
<name>A6J578_RAT</name>
<feature type="region of interest" description="Disordered" evidence="1">
    <location>
        <begin position="45"/>
        <end position="69"/>
    </location>
</feature>
<sequence length="98" mass="10621">MSGHPRARSPNGLAVQMARADWSADPSGSMARASELRLCRCAPEPPPLGATVPAEPGPPPPWGRGGPRAPRETWLLVLVRRRRGHQSSRSDLGERLQK</sequence>
<proteinExistence type="predicted"/>
<gene>
    <name evidence="2" type="ORF">rCG_58004</name>
</gene>
<reference evidence="3" key="1">
    <citation type="submission" date="2005-09" db="EMBL/GenBank/DDBJ databases">
        <authorList>
            <person name="Mural R.J."/>
            <person name="Li P.W."/>
            <person name="Adams M.D."/>
            <person name="Amanatides P.G."/>
            <person name="Baden-Tillson H."/>
            <person name="Barnstead M."/>
            <person name="Chin S.H."/>
            <person name="Dew I."/>
            <person name="Evans C.A."/>
            <person name="Ferriera S."/>
            <person name="Flanigan M."/>
            <person name="Fosler C."/>
            <person name="Glodek A."/>
            <person name="Gu Z."/>
            <person name="Holt R.A."/>
            <person name="Jennings D."/>
            <person name="Kraft C.L."/>
            <person name="Lu F."/>
            <person name="Nguyen T."/>
            <person name="Nusskern D.R."/>
            <person name="Pfannkoch C.M."/>
            <person name="Sitter C."/>
            <person name="Sutton G.G."/>
            <person name="Venter J.C."/>
            <person name="Wang Z."/>
            <person name="Woodage T."/>
            <person name="Zheng X.H."/>
            <person name="Zhong F."/>
        </authorList>
    </citation>
    <scope>NUCLEOTIDE SEQUENCE [LARGE SCALE GENOMIC DNA]</scope>
    <source>
        <strain>BN</strain>
        <strain evidence="3">Sprague-Dawley</strain>
    </source>
</reference>
<evidence type="ECO:0000313" key="2">
    <source>
        <dbReference type="EMBL" id="EDL95751.1"/>
    </source>
</evidence>
<protein>
    <submittedName>
        <fullName evidence="2">RCG58004</fullName>
    </submittedName>
</protein>
<dbReference type="AlphaFoldDB" id="A6J578"/>
<accession>A6J578</accession>
<dbReference type="Proteomes" id="UP000234681">
    <property type="component" value="Chromosome 8"/>
</dbReference>